<dbReference type="InterPro" id="IPR006094">
    <property type="entry name" value="Oxid_FAD_bind_N"/>
</dbReference>
<evidence type="ECO:0000313" key="8">
    <source>
        <dbReference type="Proteomes" id="UP000186309"/>
    </source>
</evidence>
<keyword evidence="8" id="KW-1185">Reference proteome</keyword>
<dbReference type="GO" id="GO:0071949">
    <property type="term" value="F:FAD binding"/>
    <property type="evidence" value="ECO:0007669"/>
    <property type="project" value="InterPro"/>
</dbReference>
<dbReference type="PROSITE" id="PS51387">
    <property type="entry name" value="FAD_PCMH"/>
    <property type="match status" value="1"/>
</dbReference>
<keyword evidence="2" id="KW-0285">Flavoprotein</keyword>
<dbReference type="EMBL" id="CP019082">
    <property type="protein sequence ID" value="APW62880.1"/>
    <property type="molecule type" value="Genomic_DNA"/>
</dbReference>
<sequence>MNRDEEAGWPEAPGAGPLGDGRWATETLHPRTVDEVCEVVRGQAEAGRAIYPQGGRTALHYGRPPGRPGAAIDVTGLNQVIDYPHADMTITIQAGATVAALRSILGEHRQRLLIDVPQADRATLGGVYATNASGPRRFGLGRPRDQIIGVSFVTSEGVAVKGGGRVVKNVAGYDFPKLLTGSMGTLGVITQLTLKVRPLPEASALVWLRVPDVGRIDALLAAFDTSATRPVAIELLNPAASRIIGGAAGAAADSWVLAVGLEDGVDSVNWQIDRLGTDFGGLDFEVFRDAGSESLWSALIEFQAGEPGPIGCVANLRPSRVAAFVGDLDPERWAVQAHAGNGVVRMQAIGECTEDQAAREIDARRAAAVRDGGNLIVARCPTAWKDRLRVWGEPRADWALARRVKQALDPRGLMNPGRFVGDI</sequence>
<dbReference type="InterPro" id="IPR016166">
    <property type="entry name" value="FAD-bd_PCMH"/>
</dbReference>
<dbReference type="Proteomes" id="UP000186309">
    <property type="component" value="Chromosome"/>
</dbReference>
<gene>
    <name evidence="7" type="ORF">BSF38_04436</name>
</gene>
<reference evidence="8" key="1">
    <citation type="submission" date="2016-12" db="EMBL/GenBank/DDBJ databases">
        <title>Comparative genomics of four Isosphaeraceae planctomycetes: a common pool of plasmids and glycoside hydrolase genes.</title>
        <authorList>
            <person name="Ivanova A."/>
        </authorList>
    </citation>
    <scope>NUCLEOTIDE SEQUENCE [LARGE SCALE GENOMIC DNA]</scope>
    <source>
        <strain evidence="8">PX4</strain>
    </source>
</reference>
<name>A0A1U7CVA4_9BACT</name>
<feature type="region of interest" description="Disordered" evidence="5">
    <location>
        <begin position="1"/>
        <end position="24"/>
    </location>
</feature>
<dbReference type="AlphaFoldDB" id="A0A1U7CVA4"/>
<dbReference type="Pfam" id="PF01565">
    <property type="entry name" value="FAD_binding_4"/>
    <property type="match status" value="1"/>
</dbReference>
<protein>
    <submittedName>
        <fullName evidence="7">Putative FAD-linked oxidoreductase</fullName>
        <ecNumber evidence="7">1.-.-.-</ecNumber>
    </submittedName>
</protein>
<evidence type="ECO:0000256" key="2">
    <source>
        <dbReference type="ARBA" id="ARBA00022630"/>
    </source>
</evidence>
<dbReference type="KEGG" id="pbor:BSF38_04436"/>
<dbReference type="PANTHER" id="PTHR11748:SF103">
    <property type="entry name" value="GLYCOLATE OXIDASE SUBUNIT GLCE"/>
    <property type="match status" value="1"/>
</dbReference>
<dbReference type="PANTHER" id="PTHR11748">
    <property type="entry name" value="D-LACTATE DEHYDROGENASE"/>
    <property type="match status" value="1"/>
</dbReference>
<dbReference type="InterPro" id="IPR016171">
    <property type="entry name" value="Vanillyl_alc_oxidase_C-sub2"/>
</dbReference>
<evidence type="ECO:0000256" key="4">
    <source>
        <dbReference type="ARBA" id="ARBA00023002"/>
    </source>
</evidence>
<feature type="domain" description="FAD-binding PCMH-type" evidence="6">
    <location>
        <begin position="16"/>
        <end position="199"/>
    </location>
</feature>
<dbReference type="InterPro" id="IPR036318">
    <property type="entry name" value="FAD-bd_PCMH-like_sf"/>
</dbReference>
<dbReference type="Gene3D" id="3.30.465.10">
    <property type="match status" value="1"/>
</dbReference>
<keyword evidence="3" id="KW-0274">FAD</keyword>
<dbReference type="InterPro" id="IPR004113">
    <property type="entry name" value="FAD-bd_oxidored_4_C"/>
</dbReference>
<evidence type="ECO:0000313" key="7">
    <source>
        <dbReference type="EMBL" id="APW62880.1"/>
    </source>
</evidence>
<proteinExistence type="predicted"/>
<dbReference type="InterPro" id="IPR016169">
    <property type="entry name" value="FAD-bd_PCMH_sub2"/>
</dbReference>
<dbReference type="Gene3D" id="1.10.45.10">
    <property type="entry name" value="Vanillyl-alcohol Oxidase, Chain A, domain 4"/>
    <property type="match status" value="1"/>
</dbReference>
<comment type="cofactor">
    <cofactor evidence="1">
        <name>FAD</name>
        <dbReference type="ChEBI" id="CHEBI:57692"/>
    </cofactor>
</comment>
<dbReference type="SUPFAM" id="SSF56176">
    <property type="entry name" value="FAD-binding/transporter-associated domain-like"/>
    <property type="match status" value="1"/>
</dbReference>
<dbReference type="OrthoDB" id="9767256at2"/>
<keyword evidence="4 7" id="KW-0560">Oxidoreductase</keyword>
<dbReference type="Pfam" id="PF02913">
    <property type="entry name" value="FAD-oxidase_C"/>
    <property type="match status" value="1"/>
</dbReference>
<evidence type="ECO:0000259" key="6">
    <source>
        <dbReference type="PROSITE" id="PS51387"/>
    </source>
</evidence>
<evidence type="ECO:0000256" key="3">
    <source>
        <dbReference type="ARBA" id="ARBA00022827"/>
    </source>
</evidence>
<evidence type="ECO:0000256" key="5">
    <source>
        <dbReference type="SAM" id="MobiDB-lite"/>
    </source>
</evidence>
<accession>A0A1U7CVA4</accession>
<dbReference type="EC" id="1.-.-.-" evidence="7"/>
<evidence type="ECO:0000256" key="1">
    <source>
        <dbReference type="ARBA" id="ARBA00001974"/>
    </source>
</evidence>
<dbReference type="SUPFAM" id="SSF55103">
    <property type="entry name" value="FAD-linked oxidases, C-terminal domain"/>
    <property type="match status" value="1"/>
</dbReference>
<dbReference type="GO" id="GO:0016491">
    <property type="term" value="F:oxidoreductase activity"/>
    <property type="evidence" value="ECO:0007669"/>
    <property type="project" value="UniProtKB-KW"/>
</dbReference>
<organism evidence="7 8">
    <name type="scientific">Paludisphaera borealis</name>
    <dbReference type="NCBI Taxonomy" id="1387353"/>
    <lineage>
        <taxon>Bacteria</taxon>
        <taxon>Pseudomonadati</taxon>
        <taxon>Planctomycetota</taxon>
        <taxon>Planctomycetia</taxon>
        <taxon>Isosphaerales</taxon>
        <taxon>Isosphaeraceae</taxon>
        <taxon>Paludisphaera</taxon>
    </lineage>
</organism>
<dbReference type="InterPro" id="IPR016164">
    <property type="entry name" value="FAD-linked_Oxase-like_C"/>
</dbReference>
<dbReference type="RefSeq" id="WP_076349296.1">
    <property type="nucleotide sequence ID" value="NZ_CP019082.1"/>
</dbReference>
<dbReference type="STRING" id="1387353.BSF38_04436"/>